<feature type="transmembrane region" description="Helical" evidence="6">
    <location>
        <begin position="42"/>
        <end position="59"/>
    </location>
</feature>
<protein>
    <submittedName>
        <fullName evidence="7">DUF4870 domain-containing protein</fullName>
    </submittedName>
</protein>
<dbReference type="Proteomes" id="UP001597231">
    <property type="component" value="Unassembled WGS sequence"/>
</dbReference>
<dbReference type="EMBL" id="JBHTLT010000131">
    <property type="protein sequence ID" value="MFD1206861.1"/>
    <property type="molecule type" value="Genomic_DNA"/>
</dbReference>
<evidence type="ECO:0000256" key="2">
    <source>
        <dbReference type="ARBA" id="ARBA00022692"/>
    </source>
</evidence>
<evidence type="ECO:0000256" key="1">
    <source>
        <dbReference type="ARBA" id="ARBA00004141"/>
    </source>
</evidence>
<comment type="subcellular location">
    <subcellularLocation>
        <location evidence="1">Membrane</location>
        <topology evidence="1">Multi-pass membrane protein</topology>
    </subcellularLocation>
</comment>
<dbReference type="PANTHER" id="PTHR36460">
    <property type="entry name" value="UPF0132 DOMAIN PROTEIN (AFU_ORTHOLOGUE AFUA_3G10255)"/>
    <property type="match status" value="1"/>
</dbReference>
<feature type="compositionally biased region" description="Polar residues" evidence="5">
    <location>
        <begin position="16"/>
        <end position="28"/>
    </location>
</feature>
<evidence type="ECO:0000256" key="6">
    <source>
        <dbReference type="SAM" id="Phobius"/>
    </source>
</evidence>
<proteinExistence type="predicted"/>
<dbReference type="PANTHER" id="PTHR36460:SF1">
    <property type="entry name" value="UPF0132 DOMAIN PROTEIN (AFU_ORTHOLOGUE AFUA_3G10255)"/>
    <property type="match status" value="1"/>
</dbReference>
<reference evidence="8" key="1">
    <citation type="journal article" date="2019" name="Int. J. Syst. Evol. Microbiol.">
        <title>The Global Catalogue of Microorganisms (GCM) 10K type strain sequencing project: providing services to taxonomists for standard genome sequencing and annotation.</title>
        <authorList>
            <consortium name="The Broad Institute Genomics Platform"/>
            <consortium name="The Broad Institute Genome Sequencing Center for Infectious Disease"/>
            <person name="Wu L."/>
            <person name="Ma J."/>
        </authorList>
    </citation>
    <scope>NUCLEOTIDE SEQUENCE [LARGE SCALE GENOMIC DNA]</scope>
    <source>
        <strain evidence="8">CCUG 53915</strain>
    </source>
</reference>
<feature type="transmembrane region" description="Helical" evidence="6">
    <location>
        <begin position="96"/>
        <end position="114"/>
    </location>
</feature>
<evidence type="ECO:0000313" key="8">
    <source>
        <dbReference type="Proteomes" id="UP001597231"/>
    </source>
</evidence>
<feature type="region of interest" description="Disordered" evidence="5">
    <location>
        <begin position="1"/>
        <end position="28"/>
    </location>
</feature>
<keyword evidence="4 6" id="KW-0472">Membrane</keyword>
<keyword evidence="8" id="KW-1185">Reference proteome</keyword>
<evidence type="ECO:0000256" key="5">
    <source>
        <dbReference type="SAM" id="MobiDB-lite"/>
    </source>
</evidence>
<organism evidence="7 8">
    <name type="scientific">Sporosarcina contaminans</name>
    <dbReference type="NCBI Taxonomy" id="633403"/>
    <lineage>
        <taxon>Bacteria</taxon>
        <taxon>Bacillati</taxon>
        <taxon>Bacillota</taxon>
        <taxon>Bacilli</taxon>
        <taxon>Bacillales</taxon>
        <taxon>Caryophanaceae</taxon>
        <taxon>Sporosarcina</taxon>
    </lineage>
</organism>
<feature type="transmembrane region" description="Helical" evidence="6">
    <location>
        <begin position="71"/>
        <end position="90"/>
    </location>
</feature>
<gene>
    <name evidence="7" type="ORF">ACFQ38_17325</name>
</gene>
<evidence type="ECO:0000313" key="7">
    <source>
        <dbReference type="EMBL" id="MFD1206861.1"/>
    </source>
</evidence>
<keyword evidence="3 6" id="KW-1133">Transmembrane helix</keyword>
<comment type="caution">
    <text evidence="7">The sequence shown here is derived from an EMBL/GenBank/DDBJ whole genome shotgun (WGS) entry which is preliminary data.</text>
</comment>
<keyword evidence="2 6" id="KW-0812">Transmembrane</keyword>
<accession>A0ABW3U192</accession>
<dbReference type="InterPro" id="IPR019109">
    <property type="entry name" value="MamF_MmsF"/>
</dbReference>
<name>A0ABW3U192_9BACL</name>
<dbReference type="Pfam" id="PF09685">
    <property type="entry name" value="MamF_MmsF"/>
    <property type="match status" value="1"/>
</dbReference>
<sequence>MAEQEQGNNIRKEAESTPNQVVTTKEQNNEQKQTSVGLTENVGAMLCYIFVIGLVFLFIEKKSQFIRFHAFQAVFTAVAIFLINIVFSFIPVVGYFVSLLLSPLSFALMIFMMYQAYQGKEFKLPFIGDLSESQIQKA</sequence>
<dbReference type="RefSeq" id="WP_381482516.1">
    <property type="nucleotide sequence ID" value="NZ_JBHTLT010000131.1"/>
</dbReference>
<evidence type="ECO:0000256" key="4">
    <source>
        <dbReference type="ARBA" id="ARBA00023136"/>
    </source>
</evidence>
<evidence type="ECO:0000256" key="3">
    <source>
        <dbReference type="ARBA" id="ARBA00022989"/>
    </source>
</evidence>